<dbReference type="Pfam" id="PF01103">
    <property type="entry name" value="Omp85"/>
    <property type="match status" value="1"/>
</dbReference>
<dbReference type="AlphaFoldDB" id="A0A8J7AM78"/>
<comment type="subcellular location">
    <subcellularLocation>
        <location evidence="1">Membrane</location>
    </subcellularLocation>
</comment>
<organism evidence="5 6">
    <name type="scientific">Vasconcelosia minhoensis LEGE 07310</name>
    <dbReference type="NCBI Taxonomy" id="915328"/>
    <lineage>
        <taxon>Bacteria</taxon>
        <taxon>Bacillati</taxon>
        <taxon>Cyanobacteriota</taxon>
        <taxon>Cyanophyceae</taxon>
        <taxon>Nodosilineales</taxon>
        <taxon>Cymatolegaceae</taxon>
        <taxon>Vasconcelosia</taxon>
        <taxon>Vasconcelosia minhoensis</taxon>
    </lineage>
</organism>
<dbReference type="EMBL" id="JADEXG010000018">
    <property type="protein sequence ID" value="MBE9077565.1"/>
    <property type="molecule type" value="Genomic_DNA"/>
</dbReference>
<dbReference type="GO" id="GO:0009279">
    <property type="term" value="C:cell outer membrane"/>
    <property type="evidence" value="ECO:0007669"/>
    <property type="project" value="UniProtKB-SubCell"/>
</dbReference>
<dbReference type="GO" id="GO:0046819">
    <property type="term" value="P:protein secretion by the type V secretion system"/>
    <property type="evidence" value="ECO:0007669"/>
    <property type="project" value="TreeGrafter"/>
</dbReference>
<dbReference type="PANTHER" id="PTHR34597:SF3">
    <property type="entry name" value="OUTER MEMBRANE TRANSPORTER CDIB"/>
    <property type="match status" value="1"/>
</dbReference>
<proteinExistence type="predicted"/>
<dbReference type="InterPro" id="IPR034746">
    <property type="entry name" value="POTRA"/>
</dbReference>
<reference evidence="5" key="1">
    <citation type="submission" date="2020-10" db="EMBL/GenBank/DDBJ databases">
        <authorList>
            <person name="Castelo-Branco R."/>
            <person name="Eusebio N."/>
            <person name="Adriana R."/>
            <person name="Vieira A."/>
            <person name="Brugerolle De Fraissinette N."/>
            <person name="Rezende De Castro R."/>
            <person name="Schneider M.P."/>
            <person name="Vasconcelos V."/>
            <person name="Leao P.N."/>
        </authorList>
    </citation>
    <scope>NUCLEOTIDE SEQUENCE</scope>
    <source>
        <strain evidence="5">LEGE 07310</strain>
    </source>
</reference>
<comment type="caution">
    <text evidence="5">The sequence shown here is derived from an EMBL/GenBank/DDBJ whole genome shotgun (WGS) entry which is preliminary data.</text>
</comment>
<dbReference type="Gene3D" id="3.10.20.310">
    <property type="entry name" value="membrane protein fhac"/>
    <property type="match status" value="1"/>
</dbReference>
<dbReference type="InterPro" id="IPR051544">
    <property type="entry name" value="TPS_OM_transporter"/>
</dbReference>
<dbReference type="PROSITE" id="PS51779">
    <property type="entry name" value="POTRA"/>
    <property type="match status" value="1"/>
</dbReference>
<evidence type="ECO:0000259" key="4">
    <source>
        <dbReference type="PROSITE" id="PS51779"/>
    </source>
</evidence>
<dbReference type="Gene3D" id="2.40.160.50">
    <property type="entry name" value="membrane protein fhac: a member of the omp85/tpsb transporter family"/>
    <property type="match status" value="1"/>
</dbReference>
<dbReference type="InterPro" id="IPR013686">
    <property type="entry name" value="Polypept-transport_assoc_ShlB"/>
</dbReference>
<dbReference type="Proteomes" id="UP000636505">
    <property type="component" value="Unassembled WGS sequence"/>
</dbReference>
<keyword evidence="6" id="KW-1185">Reference proteome</keyword>
<evidence type="ECO:0000256" key="1">
    <source>
        <dbReference type="ARBA" id="ARBA00004370"/>
    </source>
</evidence>
<dbReference type="GO" id="GO:0008320">
    <property type="term" value="F:protein transmembrane transporter activity"/>
    <property type="evidence" value="ECO:0007669"/>
    <property type="project" value="TreeGrafter"/>
</dbReference>
<feature type="compositionally biased region" description="Pro residues" evidence="3">
    <location>
        <begin position="52"/>
        <end position="70"/>
    </location>
</feature>
<keyword evidence="2" id="KW-0472">Membrane</keyword>
<dbReference type="InterPro" id="IPR000184">
    <property type="entry name" value="Bac_surfAg_D15"/>
</dbReference>
<dbReference type="RefSeq" id="WP_193906474.1">
    <property type="nucleotide sequence ID" value="NZ_JADEXG010000018.1"/>
</dbReference>
<dbReference type="GO" id="GO:0098046">
    <property type="term" value="C:type V protein secretion system complex"/>
    <property type="evidence" value="ECO:0007669"/>
    <property type="project" value="TreeGrafter"/>
</dbReference>
<evidence type="ECO:0000313" key="5">
    <source>
        <dbReference type="EMBL" id="MBE9077565.1"/>
    </source>
</evidence>
<gene>
    <name evidence="5" type="ORF">IQ241_09690</name>
</gene>
<evidence type="ECO:0000313" key="6">
    <source>
        <dbReference type="Proteomes" id="UP000636505"/>
    </source>
</evidence>
<dbReference type="Pfam" id="PF08479">
    <property type="entry name" value="POTRA_2"/>
    <property type="match status" value="1"/>
</dbReference>
<accession>A0A8J7AM78</accession>
<name>A0A8J7AM78_9CYAN</name>
<evidence type="ECO:0000256" key="2">
    <source>
        <dbReference type="ARBA" id="ARBA00023136"/>
    </source>
</evidence>
<feature type="region of interest" description="Disordered" evidence="3">
    <location>
        <begin position="33"/>
        <end position="89"/>
    </location>
</feature>
<sequence>MVFAARPFLIGGLIVLGQVGCLWASSAIAQTPRPDLPPNILPESLPERPFPEEPPPEPPLPEDPLPPLPSPDELLRPETSPPSDGGFEAPDETFYVREIQIIGSTVFSEADFADLVAPYEGRLVSFNQLLQLRSDITQRYVEAGYITSGALIPPQTLTDNTVAIQVIEGRLEEVIVTGTKRLSPGYIRSRIQRVADPPLNVDELLAGLQRLQLDPLIETVSADLQAGVSPGTSRLVVDVAEADSFAVNTSVANDRSPNIGETQRTIGLSEGNLFGIGDRLAFNYDNTDGSDGVDFSYTLPVSPNNDTLGFRAGYSDSRILDSAFSDASPDIDISSESFYAELGYRRPLVETPTEELALGLDLFYQESQTRLSVPGLIDSIPFPLSPGADDKGRTRLTALRFSQEWTQRSQSHVLALRSQFSLGLRLFNATVNEETTNGTGPDSQFLSWRGQGQWVKLLGEDTLFLLRGDVQLTADDLLPQEAFGLGGIRSVRGYRQDALLRDSGALLSAEFRLPIARIPEWDGVLQVTPFIDAGVAWDSRNDAAAQNRFDTNTLVGAGFALLWQQGDNFEARLDWGIPLVNIPNENDSLQENGIYFSVRYSPF</sequence>
<protein>
    <submittedName>
        <fullName evidence="5">ShlB/FhaC/HecB family hemolysin secretion/activation protein</fullName>
    </submittedName>
</protein>
<dbReference type="PANTHER" id="PTHR34597">
    <property type="entry name" value="SLR1661 PROTEIN"/>
    <property type="match status" value="1"/>
</dbReference>
<feature type="domain" description="POTRA" evidence="4">
    <location>
        <begin position="94"/>
        <end position="169"/>
    </location>
</feature>
<evidence type="ECO:0000256" key="3">
    <source>
        <dbReference type="SAM" id="MobiDB-lite"/>
    </source>
</evidence>